<dbReference type="EMBL" id="JARQZJ010000098">
    <property type="protein sequence ID" value="KAK9886026.1"/>
    <property type="molecule type" value="Genomic_DNA"/>
</dbReference>
<evidence type="ECO:0000256" key="1">
    <source>
        <dbReference type="SAM" id="Coils"/>
    </source>
</evidence>
<organism evidence="2 3">
    <name type="scientific">Henosepilachna vigintioctopunctata</name>
    <dbReference type="NCBI Taxonomy" id="420089"/>
    <lineage>
        <taxon>Eukaryota</taxon>
        <taxon>Metazoa</taxon>
        <taxon>Ecdysozoa</taxon>
        <taxon>Arthropoda</taxon>
        <taxon>Hexapoda</taxon>
        <taxon>Insecta</taxon>
        <taxon>Pterygota</taxon>
        <taxon>Neoptera</taxon>
        <taxon>Endopterygota</taxon>
        <taxon>Coleoptera</taxon>
        <taxon>Polyphaga</taxon>
        <taxon>Cucujiformia</taxon>
        <taxon>Coccinelloidea</taxon>
        <taxon>Coccinellidae</taxon>
        <taxon>Epilachninae</taxon>
        <taxon>Epilachnini</taxon>
        <taxon>Henosepilachna</taxon>
    </lineage>
</organism>
<accession>A0AAW1UYT8</accession>
<gene>
    <name evidence="2" type="ORF">WA026_014812</name>
</gene>
<sequence>MQTVRIIFGVWGKMLSAVKKKVVLYCLKKENVIEKTREENYKLKQFIDGIETVNASFKESTDEEMMRLNAEITERDSYINRLQKANTSYEDAMSKEEQNYIDDILKMKIALTEANKEVIKWKNRCTEQKSRLKDLTDEINENRAKQEDLVTISRNMIHTMKILENNLRDQINRT</sequence>
<dbReference type="Proteomes" id="UP001431783">
    <property type="component" value="Unassembled WGS sequence"/>
</dbReference>
<reference evidence="2 3" key="1">
    <citation type="submission" date="2023-03" db="EMBL/GenBank/DDBJ databases">
        <title>Genome insight into feeding habits of ladybird beetles.</title>
        <authorList>
            <person name="Li H.-S."/>
            <person name="Huang Y.-H."/>
            <person name="Pang H."/>
        </authorList>
    </citation>
    <scope>NUCLEOTIDE SEQUENCE [LARGE SCALE GENOMIC DNA]</scope>
    <source>
        <strain evidence="2">SYSU_2023b</strain>
        <tissue evidence="2">Whole body</tissue>
    </source>
</reference>
<keyword evidence="1" id="KW-0175">Coiled coil</keyword>
<dbReference type="AlphaFoldDB" id="A0AAW1UYT8"/>
<evidence type="ECO:0000313" key="2">
    <source>
        <dbReference type="EMBL" id="KAK9886026.1"/>
    </source>
</evidence>
<name>A0AAW1UYT8_9CUCU</name>
<comment type="caution">
    <text evidence="2">The sequence shown here is derived from an EMBL/GenBank/DDBJ whole genome shotgun (WGS) entry which is preliminary data.</text>
</comment>
<protein>
    <submittedName>
        <fullName evidence="2">Uncharacterized protein</fullName>
    </submittedName>
</protein>
<evidence type="ECO:0000313" key="3">
    <source>
        <dbReference type="Proteomes" id="UP001431783"/>
    </source>
</evidence>
<keyword evidence="3" id="KW-1185">Reference proteome</keyword>
<proteinExistence type="predicted"/>
<feature type="coiled-coil region" evidence="1">
    <location>
        <begin position="79"/>
        <end position="145"/>
    </location>
</feature>